<evidence type="ECO:0008006" key="3">
    <source>
        <dbReference type="Google" id="ProtNLM"/>
    </source>
</evidence>
<sequence length="101" mass="11411">MAEGLSLAAAAAELNIHRQRVYEWEDRHPEFADTVKLARSKRQAFLERRLLRASEGPVVTSTIFALKNAGQGDWRDKVETEHSGEINQKITKIELVGVKPE</sequence>
<comment type="caution">
    <text evidence="1">The sequence shown here is derived from an EMBL/GenBank/DDBJ whole genome shotgun (WGS) entry which is preliminary data.</text>
</comment>
<dbReference type="PATRIC" id="fig|56193.3.peg.1444"/>
<dbReference type="Proteomes" id="UP000033874">
    <property type="component" value="Unassembled WGS sequence"/>
</dbReference>
<name>A0A0M3AR31_9SPHN</name>
<gene>
    <name evidence="1" type="ORF">YP76_06980</name>
</gene>
<evidence type="ECO:0000313" key="2">
    <source>
        <dbReference type="Proteomes" id="UP000033874"/>
    </source>
</evidence>
<keyword evidence="2" id="KW-1185">Reference proteome</keyword>
<organism evidence="1 2">
    <name type="scientific">Sphingobium chungbukense</name>
    <dbReference type="NCBI Taxonomy" id="56193"/>
    <lineage>
        <taxon>Bacteria</taxon>
        <taxon>Pseudomonadati</taxon>
        <taxon>Pseudomonadota</taxon>
        <taxon>Alphaproteobacteria</taxon>
        <taxon>Sphingomonadales</taxon>
        <taxon>Sphingomonadaceae</taxon>
        <taxon>Sphingobium</taxon>
    </lineage>
</organism>
<reference evidence="1 2" key="1">
    <citation type="submission" date="2015-04" db="EMBL/GenBank/DDBJ databases">
        <title>Genome sequence of aromatic hydrocarbons-degrading Sphingobium chungbukense DJ77.</title>
        <authorList>
            <person name="Kim Y.-C."/>
            <person name="Chae J.-C."/>
        </authorList>
    </citation>
    <scope>NUCLEOTIDE SEQUENCE [LARGE SCALE GENOMIC DNA]</scope>
    <source>
        <strain evidence="1 2">DJ77</strain>
    </source>
</reference>
<protein>
    <recommendedName>
        <fullName evidence="3">Helix-turn-helix domain-containing protein</fullName>
    </recommendedName>
</protein>
<evidence type="ECO:0000313" key="1">
    <source>
        <dbReference type="EMBL" id="KKW92672.1"/>
    </source>
</evidence>
<dbReference type="EMBL" id="LBIC01000003">
    <property type="protein sequence ID" value="KKW92672.1"/>
    <property type="molecule type" value="Genomic_DNA"/>
</dbReference>
<accession>A0A0M3AR31</accession>
<dbReference type="AlphaFoldDB" id="A0A0M3AR31"/>
<dbReference type="Gene3D" id="1.10.10.60">
    <property type="entry name" value="Homeodomain-like"/>
    <property type="match status" value="1"/>
</dbReference>
<proteinExistence type="predicted"/>